<dbReference type="SUPFAM" id="SSF53335">
    <property type="entry name" value="S-adenosyl-L-methionine-dependent methyltransferases"/>
    <property type="match status" value="1"/>
</dbReference>
<dbReference type="STRING" id="679197.HMPREF9336_04353"/>
<evidence type="ECO:0000313" key="3">
    <source>
        <dbReference type="Proteomes" id="UP000004816"/>
    </source>
</evidence>
<dbReference type="EMBL" id="ACZI02000003">
    <property type="protein sequence ID" value="ERG69209.1"/>
    <property type="molecule type" value="Genomic_DNA"/>
</dbReference>
<dbReference type="Pfam" id="PF18096">
    <property type="entry name" value="Thump_like"/>
    <property type="match status" value="1"/>
</dbReference>
<dbReference type="InterPro" id="IPR041497">
    <property type="entry name" value="Thump-like"/>
</dbReference>
<dbReference type="Proteomes" id="UP000004816">
    <property type="component" value="Unassembled WGS sequence"/>
</dbReference>
<dbReference type="HOGENOM" id="CLU_038123_1_0_11"/>
<dbReference type="InterPro" id="IPR029063">
    <property type="entry name" value="SAM-dependent_MTases_sf"/>
</dbReference>
<dbReference type="eggNOG" id="COG2263">
    <property type="taxonomic scope" value="Bacteria"/>
</dbReference>
<name>U1N4U2_SEGRC</name>
<proteinExistence type="predicted"/>
<reference evidence="2 3" key="1">
    <citation type="journal article" date="2011" name="Stand. Genomic Sci.">
        <title>High quality draft genome sequence of Segniliparus rugosus CDC 945(T)= (ATCC BAA-974(T)).</title>
        <authorList>
            <person name="Earl A.M."/>
            <person name="Desjardins C.A."/>
            <person name="Fitzgerald M.G."/>
            <person name="Arachchi H.M."/>
            <person name="Zeng Q."/>
            <person name="Mehta T."/>
            <person name="Griggs A."/>
            <person name="Birren B.W."/>
            <person name="Toney N.C."/>
            <person name="Carr J."/>
            <person name="Posey J."/>
            <person name="Butler W.R."/>
        </authorList>
    </citation>
    <scope>NUCLEOTIDE SEQUENCE [LARGE SCALE GENOMIC DNA]</scope>
    <source>
        <strain evidence="3">ATCC BAA-974 / DSM 45345 / CCUG 50838 / CIP 108380 / JCM 13579 / CDC 945</strain>
    </source>
</reference>
<gene>
    <name evidence="2" type="ORF">HMPREF9336_04353</name>
</gene>
<evidence type="ECO:0000259" key="1">
    <source>
        <dbReference type="Pfam" id="PF18096"/>
    </source>
</evidence>
<comment type="caution">
    <text evidence="2">The sequence shown here is derived from an EMBL/GenBank/DDBJ whole genome shotgun (WGS) entry which is preliminary data.</text>
</comment>
<sequence length="277" mass="29477">MRELAARAPALGSDLDPVRLAIARHNLAELPQAGFALADALAPASRDCVLVADPARRSSAGRTVDPEAFQPSLPALFEACAGRDLVVKCAPGLDFAKLRALGFEGEIEVVSLAGSVREAALWSPGLATAARRASVLGADGLVEEIADAEPDDCPTAPAGEWIVDPDPAVVRAGLVRHYAHRHGLWQLDPHLAYLTGDRLPPGVRGFRVLEQMPYSEKRLRAALGARRVGAVEILTRGVDVDPAALRPRLKLRGSERLAVVLARIGARPAAFLCQPTW</sequence>
<organism evidence="2 3">
    <name type="scientific">Segniliparus rugosus (strain ATCC BAA-974 / DSM 45345 / CCUG 50838 / CIP 108380 / JCM 13579 / CDC 945)</name>
    <dbReference type="NCBI Taxonomy" id="679197"/>
    <lineage>
        <taxon>Bacteria</taxon>
        <taxon>Bacillati</taxon>
        <taxon>Actinomycetota</taxon>
        <taxon>Actinomycetes</taxon>
        <taxon>Mycobacteriales</taxon>
        <taxon>Segniliparaceae</taxon>
        <taxon>Segniliparus</taxon>
    </lineage>
</organism>
<dbReference type="AlphaFoldDB" id="U1N4U2"/>
<protein>
    <recommendedName>
        <fullName evidence="1">THUMP-like domain-containing protein</fullName>
    </recommendedName>
</protein>
<feature type="domain" description="THUMP-like" evidence="1">
    <location>
        <begin position="203"/>
        <end position="275"/>
    </location>
</feature>
<keyword evidence="3" id="KW-1185">Reference proteome</keyword>
<dbReference type="Gene3D" id="3.40.50.150">
    <property type="entry name" value="Vaccinia Virus protein VP39"/>
    <property type="match status" value="1"/>
</dbReference>
<evidence type="ECO:0000313" key="2">
    <source>
        <dbReference type="EMBL" id="ERG69209.1"/>
    </source>
</evidence>
<accession>U1N4U2</accession>